<dbReference type="AlphaFoldDB" id="A0A1Y0B4E1"/>
<reference evidence="1" key="1">
    <citation type="submission" date="2017-03" db="EMBL/GenBank/DDBJ databases">
        <title>The mitochondrial genome of the carnivorous plant Utricularia reniformis (Lentibulariaceae): structure, comparative analysis and evolutionary landmarks.</title>
        <authorList>
            <person name="Silva S.R."/>
            <person name="Alvarenga D.O."/>
            <person name="Michael T.P."/>
            <person name="Miranda V.F.O."/>
            <person name="Varani A.M."/>
        </authorList>
    </citation>
    <scope>NUCLEOTIDE SEQUENCE</scope>
</reference>
<gene>
    <name evidence="1" type="ORF">AEK19_MT2105</name>
</gene>
<sequence length="72" mass="8109">MIPLLTDLPFSPLTELQQPRKHLYIFEYSISGVNGLATTNTLTSRSGLYLSNILCEHICYICCCCLARTHLC</sequence>
<organism evidence="1">
    <name type="scientific">Utricularia reniformis</name>
    <dbReference type="NCBI Taxonomy" id="192314"/>
    <lineage>
        <taxon>Eukaryota</taxon>
        <taxon>Viridiplantae</taxon>
        <taxon>Streptophyta</taxon>
        <taxon>Embryophyta</taxon>
        <taxon>Tracheophyta</taxon>
        <taxon>Spermatophyta</taxon>
        <taxon>Magnoliopsida</taxon>
        <taxon>eudicotyledons</taxon>
        <taxon>Gunneridae</taxon>
        <taxon>Pentapetalae</taxon>
        <taxon>asterids</taxon>
        <taxon>lamiids</taxon>
        <taxon>Lamiales</taxon>
        <taxon>Lentibulariaceae</taxon>
        <taxon>Utricularia</taxon>
    </lineage>
</organism>
<keyword evidence="1" id="KW-0496">Mitochondrion</keyword>
<protein>
    <submittedName>
        <fullName evidence="1">Uncharacterized protein</fullName>
    </submittedName>
</protein>
<proteinExistence type="predicted"/>
<dbReference type="EMBL" id="KY774314">
    <property type="protein sequence ID" value="ART32258.1"/>
    <property type="molecule type" value="Genomic_DNA"/>
</dbReference>
<geneLocation type="mitochondrion" evidence="1"/>
<accession>A0A1Y0B4E1</accession>
<evidence type="ECO:0000313" key="1">
    <source>
        <dbReference type="EMBL" id="ART32258.1"/>
    </source>
</evidence>
<name>A0A1Y0B4E1_9LAMI</name>